<protein>
    <recommendedName>
        <fullName evidence="3">DUF559 domain-containing protein</fullName>
    </recommendedName>
</protein>
<sequence length="338" mass="37652">MDSRSRGPCSLATLAAMDDGRWRERARLQAGMLGVWQLSRLGVTRSVMRHKLATERWGQHTDRVLATTTGEPTLLQRQWLGVLHAGRGSLVGGVSAAENAGLRGWSRDHVTVLVDDEWSFDPVPGIEFFRTRRPLRDLRGSRPGRLPVCQLEPAVLLFAAYDPSVRTAQGIVAAVVQQRLTTPEALTGWIERLRPLRRARLFRRVLLDVAGGAQSLAEIDVRRMCRTHRLPPPTRQRPRRDREGRLRYTDCEWALPDGRTLVLEVDGAFHADVLHWGADMRRQRKLATSVRIVVRCSAIELRDEPEAVAEDLVALGVRSCAGAVARATTAAHDSTTGP</sequence>
<evidence type="ECO:0008006" key="3">
    <source>
        <dbReference type="Google" id="ProtNLM"/>
    </source>
</evidence>
<organism evidence="1 2">
    <name type="scientific">Marmoricola endophyticus</name>
    <dbReference type="NCBI Taxonomy" id="2040280"/>
    <lineage>
        <taxon>Bacteria</taxon>
        <taxon>Bacillati</taxon>
        <taxon>Actinomycetota</taxon>
        <taxon>Actinomycetes</taxon>
        <taxon>Propionibacteriales</taxon>
        <taxon>Nocardioidaceae</taxon>
        <taxon>Marmoricola</taxon>
    </lineage>
</organism>
<comment type="caution">
    <text evidence="1">The sequence shown here is derived from an EMBL/GenBank/DDBJ whole genome shotgun (WGS) entry which is preliminary data.</text>
</comment>
<keyword evidence="2" id="KW-1185">Reference proteome</keyword>
<evidence type="ECO:0000313" key="2">
    <source>
        <dbReference type="Proteomes" id="UP000649179"/>
    </source>
</evidence>
<proteinExistence type="predicted"/>
<evidence type="ECO:0000313" key="1">
    <source>
        <dbReference type="EMBL" id="GGF46559.1"/>
    </source>
</evidence>
<dbReference type="Proteomes" id="UP000649179">
    <property type="component" value="Unassembled WGS sequence"/>
</dbReference>
<reference evidence="1" key="1">
    <citation type="journal article" date="2014" name="Int. J. Syst. Evol. Microbiol.">
        <title>Complete genome sequence of Corynebacterium casei LMG S-19264T (=DSM 44701T), isolated from a smear-ripened cheese.</title>
        <authorList>
            <consortium name="US DOE Joint Genome Institute (JGI-PGF)"/>
            <person name="Walter F."/>
            <person name="Albersmeier A."/>
            <person name="Kalinowski J."/>
            <person name="Ruckert C."/>
        </authorList>
    </citation>
    <scope>NUCLEOTIDE SEQUENCE</scope>
    <source>
        <strain evidence="1">CGMCC 1.16067</strain>
    </source>
</reference>
<accession>A0A917F5V3</accession>
<dbReference type="EMBL" id="BMKQ01000001">
    <property type="protein sequence ID" value="GGF46559.1"/>
    <property type="molecule type" value="Genomic_DNA"/>
</dbReference>
<reference evidence="1" key="2">
    <citation type="submission" date="2020-09" db="EMBL/GenBank/DDBJ databases">
        <authorList>
            <person name="Sun Q."/>
            <person name="Zhou Y."/>
        </authorList>
    </citation>
    <scope>NUCLEOTIDE SEQUENCE</scope>
    <source>
        <strain evidence="1">CGMCC 1.16067</strain>
    </source>
</reference>
<gene>
    <name evidence="1" type="ORF">GCM10011519_20670</name>
</gene>
<dbReference type="AlphaFoldDB" id="A0A917F5V3"/>
<name>A0A917F5V3_9ACTN</name>